<dbReference type="PANTHER" id="PTHR14102:SF11">
    <property type="entry name" value="LD29223P"/>
    <property type="match status" value="1"/>
</dbReference>
<feature type="region of interest" description="Disordered" evidence="1">
    <location>
        <begin position="601"/>
        <end position="662"/>
    </location>
</feature>
<keyword evidence="2" id="KW-0812">Transmembrane</keyword>
<dbReference type="PANTHER" id="PTHR14102">
    <property type="entry name" value="PAR-6-RELATED"/>
    <property type="match status" value="1"/>
</dbReference>
<sequence length="662" mass="74096">MSWKSDGRGSHASSGSPSLGQKGPGSSGSGSGRAPIYLHQAPKVPPFLQVKSKFDSEWRRFSVPCKDHSPGYQDFRNLVEGLHELHNIPFTLCYTSTAGDLLPITNDENFRKAFESATPTLKLLIQRKGESWEEKYGYGTDTIDRKRKGISVLIPGSKPVKRNYNISSPEDFRQVSAIIDVDIVPEAHRRVRLCKHGSDRPLGFYIRDGMSVRVTSQGVMKVQGIFISRLVEGGLAESTGLLAVNDEVLEVNGVEVQGKTLDQVTDMMVANAQNLIITVKPANQRNTLQRGGNSRTSATSDWSGGDDRTGRVTQGRRPPPEHEDEDSEEDEVIDYTRSNVPRQPDSPLFQMLIYYAFAWPYRVLNPLYRLRPKASDVLCAYIRQRGHPSWTSFFVAYRCIQDNHFGEKHFNFDVDGHNYHVLRTGCFPYIKYHCTKRPHEDLSFDNRLYKFITVANLGIPCLLYGLAAVGLISHREYVVEPRTGLEPPPGMGPTSPFEYHPTPHLIGIVLFVVFPLIYLSGRFVFGTVSVVLCALRFILISFFDFVYGDVDDELEYETERPTVAETSHREEVEEKSEASDTEDHLESEAEDVVADNVHLTNGLGDLPVKDGQPSSEEDSVDSGMGIMQSNSFSNGIGANGATVVHETPSKKHRRWAKKRRAP</sequence>
<feature type="transmembrane region" description="Helical" evidence="2">
    <location>
        <begin position="501"/>
        <end position="519"/>
    </location>
</feature>
<evidence type="ECO:0000259" key="3">
    <source>
        <dbReference type="PROSITE" id="PS50106"/>
    </source>
</evidence>
<name>A0AA39IJB5_9BILA</name>
<gene>
    <name evidence="5" type="ORF">QR680_008654</name>
</gene>
<dbReference type="Proteomes" id="UP001175271">
    <property type="component" value="Unassembled WGS sequence"/>
</dbReference>
<dbReference type="SMART" id="SM00228">
    <property type="entry name" value="PDZ"/>
    <property type="match status" value="1"/>
</dbReference>
<feature type="region of interest" description="Disordered" evidence="1">
    <location>
        <begin position="558"/>
        <end position="589"/>
    </location>
</feature>
<keyword evidence="6" id="KW-1185">Reference proteome</keyword>
<feature type="compositionally biased region" description="Basic and acidic residues" evidence="1">
    <location>
        <begin position="558"/>
        <end position="587"/>
    </location>
</feature>
<feature type="domain" description="PB1" evidence="4">
    <location>
        <begin position="47"/>
        <end position="128"/>
    </location>
</feature>
<evidence type="ECO:0000259" key="4">
    <source>
        <dbReference type="PROSITE" id="PS51745"/>
    </source>
</evidence>
<feature type="transmembrane region" description="Helical" evidence="2">
    <location>
        <begin position="451"/>
        <end position="472"/>
    </location>
</feature>
<dbReference type="Gene3D" id="3.10.20.90">
    <property type="entry name" value="Phosphatidylinositol 3-kinase Catalytic Subunit, Chain A, domain 1"/>
    <property type="match status" value="1"/>
</dbReference>
<dbReference type="PROSITE" id="PS51745">
    <property type="entry name" value="PB1"/>
    <property type="match status" value="1"/>
</dbReference>
<dbReference type="InterPro" id="IPR000270">
    <property type="entry name" value="PB1_dom"/>
</dbReference>
<dbReference type="InterPro" id="IPR053793">
    <property type="entry name" value="PB1-like"/>
</dbReference>
<accession>A0AA39IJB5</accession>
<keyword evidence="2" id="KW-0472">Membrane</keyword>
<dbReference type="PROSITE" id="PS50106">
    <property type="entry name" value="PDZ"/>
    <property type="match status" value="1"/>
</dbReference>
<feature type="compositionally biased region" description="Gly residues" evidence="1">
    <location>
        <begin position="22"/>
        <end position="31"/>
    </location>
</feature>
<dbReference type="Pfam" id="PF00564">
    <property type="entry name" value="PB1"/>
    <property type="match status" value="1"/>
</dbReference>
<feature type="compositionally biased region" description="Polar residues" evidence="1">
    <location>
        <begin position="627"/>
        <end position="636"/>
    </location>
</feature>
<keyword evidence="2" id="KW-1133">Transmembrane helix</keyword>
<dbReference type="FunFam" id="2.30.42.10:FF:000030">
    <property type="entry name" value="Partitioning defective 6 homolog beta"/>
    <property type="match status" value="1"/>
</dbReference>
<evidence type="ECO:0000313" key="6">
    <source>
        <dbReference type="Proteomes" id="UP001175271"/>
    </source>
</evidence>
<dbReference type="AlphaFoldDB" id="A0AA39IJB5"/>
<organism evidence="5 6">
    <name type="scientific">Steinernema hermaphroditum</name>
    <dbReference type="NCBI Taxonomy" id="289476"/>
    <lineage>
        <taxon>Eukaryota</taxon>
        <taxon>Metazoa</taxon>
        <taxon>Ecdysozoa</taxon>
        <taxon>Nematoda</taxon>
        <taxon>Chromadorea</taxon>
        <taxon>Rhabditida</taxon>
        <taxon>Tylenchina</taxon>
        <taxon>Panagrolaimomorpha</taxon>
        <taxon>Strongyloidoidea</taxon>
        <taxon>Steinernematidae</taxon>
        <taxon>Steinernema</taxon>
    </lineage>
</organism>
<feature type="compositionally biased region" description="Polar residues" evidence="1">
    <location>
        <begin position="286"/>
        <end position="302"/>
    </location>
</feature>
<proteinExistence type="predicted"/>
<dbReference type="InterPro" id="IPR001478">
    <property type="entry name" value="PDZ"/>
</dbReference>
<evidence type="ECO:0000256" key="1">
    <source>
        <dbReference type="SAM" id="MobiDB-lite"/>
    </source>
</evidence>
<feature type="compositionally biased region" description="Acidic residues" evidence="1">
    <location>
        <begin position="322"/>
        <end position="332"/>
    </location>
</feature>
<dbReference type="Pfam" id="PF00595">
    <property type="entry name" value="PDZ"/>
    <property type="match status" value="1"/>
</dbReference>
<dbReference type="GO" id="GO:0007098">
    <property type="term" value="P:centrosome cycle"/>
    <property type="evidence" value="ECO:0007669"/>
    <property type="project" value="TreeGrafter"/>
</dbReference>
<evidence type="ECO:0000313" key="5">
    <source>
        <dbReference type="EMBL" id="KAK0424394.1"/>
    </source>
</evidence>
<dbReference type="Pfam" id="PF15031">
    <property type="entry name" value="DUF4528"/>
    <property type="match status" value="1"/>
</dbReference>
<dbReference type="Gene3D" id="2.30.42.10">
    <property type="match status" value="1"/>
</dbReference>
<feature type="domain" description="PDZ" evidence="3">
    <location>
        <begin position="190"/>
        <end position="283"/>
    </location>
</feature>
<dbReference type="InterPro" id="IPR036034">
    <property type="entry name" value="PDZ_sf"/>
</dbReference>
<feature type="compositionally biased region" description="Basic residues" evidence="1">
    <location>
        <begin position="650"/>
        <end position="662"/>
    </location>
</feature>
<dbReference type="SUPFAM" id="SSF50156">
    <property type="entry name" value="PDZ domain-like"/>
    <property type="match status" value="1"/>
</dbReference>
<dbReference type="EMBL" id="JAUCMV010000001">
    <property type="protein sequence ID" value="KAK0424394.1"/>
    <property type="molecule type" value="Genomic_DNA"/>
</dbReference>
<feature type="region of interest" description="Disordered" evidence="1">
    <location>
        <begin position="286"/>
        <end position="332"/>
    </location>
</feature>
<protein>
    <recommendedName>
        <fullName evidence="7">PDZ domain-containing protein</fullName>
    </recommendedName>
</protein>
<reference evidence="5" key="1">
    <citation type="submission" date="2023-06" db="EMBL/GenBank/DDBJ databases">
        <title>Genomic analysis of the entomopathogenic nematode Steinernema hermaphroditum.</title>
        <authorList>
            <person name="Schwarz E.M."/>
            <person name="Heppert J.K."/>
            <person name="Baniya A."/>
            <person name="Schwartz H.T."/>
            <person name="Tan C.-H."/>
            <person name="Antoshechkin I."/>
            <person name="Sternberg P.W."/>
            <person name="Goodrich-Blair H."/>
            <person name="Dillman A.R."/>
        </authorList>
    </citation>
    <scope>NUCLEOTIDE SEQUENCE</scope>
    <source>
        <strain evidence="5">PS9179</strain>
        <tissue evidence="5">Whole animal</tissue>
    </source>
</reference>
<dbReference type="InterPro" id="IPR051741">
    <property type="entry name" value="PAR6_homolog"/>
</dbReference>
<dbReference type="SUPFAM" id="SSF54277">
    <property type="entry name" value="CAD &amp; PB1 domains"/>
    <property type="match status" value="1"/>
</dbReference>
<evidence type="ECO:0000256" key="2">
    <source>
        <dbReference type="SAM" id="Phobius"/>
    </source>
</evidence>
<comment type="caution">
    <text evidence="5">The sequence shown here is derived from an EMBL/GenBank/DDBJ whole genome shotgun (WGS) entry which is preliminary data.</text>
</comment>
<evidence type="ECO:0008006" key="7">
    <source>
        <dbReference type="Google" id="ProtNLM"/>
    </source>
</evidence>
<dbReference type="SMART" id="SM00666">
    <property type="entry name" value="PB1"/>
    <property type="match status" value="1"/>
</dbReference>
<feature type="region of interest" description="Disordered" evidence="1">
    <location>
        <begin position="1"/>
        <end position="36"/>
    </location>
</feature>
<dbReference type="InterPro" id="IPR029245">
    <property type="entry name" value="DUF4528"/>
</dbReference>
<dbReference type="CDD" id="cd06718">
    <property type="entry name" value="PDZ_Par6-like"/>
    <property type="match status" value="1"/>
</dbReference>